<dbReference type="RefSeq" id="WP_069695761.1">
    <property type="nucleotide sequence ID" value="NZ_CP043010.1"/>
</dbReference>
<sequence length="418" mass="45760">MPMIRRVAFLSLHTSPMEQPGAGDAGGMNVYVRALAMALAEMGVEVEIFTRATTAGQPAVEHPGPGVCVHNVMAGPRRKLPKEELPALLHQMVDEIDRIRHQQPHGRYDVIHSHYWVSGVAGLELSERWRLPLVHTMHTMAKVKNLVLESGERREPRRREEGEQRIVDGATRLIANTPAEAQELVAHYGADIDRIDVAPPGVDLRVFTPSFRRKARREHDVGPDTFHLVFAGRIQRLKGPQVFVKAAGLLRQRRPDINLELTILGSLSGAKDFDLTKIIEEAGLSDVVTHRPPVVAPELAGWFRSADVVVMPSFSESFGLVALEAQACGTPVIATNVGGLTRAVSDGRTGILVDGHDPSDWADALEDLYDDVRTREDMGRAAATYAESFGWQRTAAITLESYRESVAGLLVPATGSLA</sequence>
<evidence type="ECO:0000259" key="8">
    <source>
        <dbReference type="Pfam" id="PF00534"/>
    </source>
</evidence>
<evidence type="ECO:0000256" key="1">
    <source>
        <dbReference type="ARBA" id="ARBA00008449"/>
    </source>
</evidence>
<feature type="binding site" evidence="7">
    <location>
        <position position="13"/>
    </location>
    <ligand>
        <name>1D-myo-inositol 3-phosphate</name>
        <dbReference type="ChEBI" id="CHEBI:58401"/>
    </ligand>
</feature>
<dbReference type="EMBL" id="CP101185">
    <property type="protein sequence ID" value="UYV96482.1"/>
    <property type="molecule type" value="Genomic_DNA"/>
</dbReference>
<dbReference type="InterPro" id="IPR017814">
    <property type="entry name" value="Mycothiol_biosynthesis_MshA"/>
</dbReference>
<feature type="domain" description="Glycosyl transferase family 1" evidence="8">
    <location>
        <begin position="212"/>
        <end position="383"/>
    </location>
</feature>
<dbReference type="HAMAP" id="MF_01695">
    <property type="entry name" value="MshA"/>
    <property type="match status" value="1"/>
</dbReference>
<comment type="catalytic activity">
    <reaction evidence="6 7">
        <text>1D-myo-inositol 3-phosphate + UDP-N-acetyl-alpha-D-glucosamine = 1D-myo-inositol 2-acetamido-2-deoxy-alpha-D-glucopyranoside 3-phosphate + UDP + H(+)</text>
        <dbReference type="Rhea" id="RHEA:26188"/>
        <dbReference type="ChEBI" id="CHEBI:15378"/>
        <dbReference type="ChEBI" id="CHEBI:57705"/>
        <dbReference type="ChEBI" id="CHEBI:58223"/>
        <dbReference type="ChEBI" id="CHEBI:58401"/>
        <dbReference type="ChEBI" id="CHEBI:58892"/>
        <dbReference type="EC" id="2.4.1.250"/>
    </reaction>
</comment>
<keyword evidence="3 7" id="KW-0808">Transferase</keyword>
<dbReference type="Pfam" id="PF00534">
    <property type="entry name" value="Glycos_transf_1"/>
    <property type="match status" value="1"/>
</dbReference>
<dbReference type="InterPro" id="IPR001296">
    <property type="entry name" value="Glyco_trans_1"/>
</dbReference>
<dbReference type="InterPro" id="IPR028098">
    <property type="entry name" value="Glyco_trans_4-like_N"/>
</dbReference>
<proteinExistence type="inferred from homology"/>
<evidence type="ECO:0000313" key="11">
    <source>
        <dbReference type="Proteomes" id="UP001163293"/>
    </source>
</evidence>
<dbReference type="PANTHER" id="PTHR45947">
    <property type="entry name" value="SULFOQUINOVOSYL TRANSFERASE SQD2"/>
    <property type="match status" value="1"/>
</dbReference>
<protein>
    <recommendedName>
        <fullName evidence="7">D-inositol-3-phosphate glycosyltransferase</fullName>
        <ecNumber evidence="7">2.4.1.250</ecNumber>
    </recommendedName>
    <alternativeName>
        <fullName evidence="7">N-acetylglucosamine-inositol-phosphate N-acetylglucosaminyltransferase</fullName>
        <shortName evidence="7">GlcNAc-Ins-P N-acetylglucosaminyltransferase</shortName>
    </alternativeName>
</protein>
<dbReference type="Proteomes" id="UP001163293">
    <property type="component" value="Chromosome"/>
</dbReference>
<feature type="binding site" evidence="7">
    <location>
        <position position="82"/>
    </location>
    <ligand>
        <name>1D-myo-inositol 3-phosphate</name>
        <dbReference type="ChEBI" id="CHEBI:58401"/>
    </ligand>
</feature>
<dbReference type="EC" id="2.4.1.250" evidence="7"/>
<feature type="binding site" evidence="7">
    <location>
        <position position="115"/>
    </location>
    <ligand>
        <name>1D-myo-inositol 3-phosphate</name>
        <dbReference type="ChEBI" id="CHEBI:58401"/>
    </ligand>
</feature>
<feature type="binding site" evidence="7">
    <location>
        <position position="324"/>
    </location>
    <ligand>
        <name>UDP-N-acetyl-alpha-D-glucosamine</name>
        <dbReference type="ChEBI" id="CHEBI:57705"/>
    </ligand>
</feature>
<keyword evidence="11" id="KW-1185">Reference proteome</keyword>
<dbReference type="InterPro" id="IPR050194">
    <property type="entry name" value="Glycosyltransferase_grp1"/>
</dbReference>
<accession>A0AAX3EFT4</accession>
<dbReference type="PANTHER" id="PTHR45947:SF3">
    <property type="entry name" value="SULFOQUINOVOSYL TRANSFERASE SQD2"/>
    <property type="match status" value="1"/>
</dbReference>
<feature type="binding site" evidence="7">
    <location>
        <position position="233"/>
    </location>
    <ligand>
        <name>UDP-N-acetyl-alpha-D-glucosamine</name>
        <dbReference type="ChEBI" id="CHEBI:57705"/>
    </ligand>
</feature>
<feature type="binding site" evidence="7">
    <location>
        <position position="159"/>
    </location>
    <ligand>
        <name>1D-myo-inositol 3-phosphate</name>
        <dbReference type="ChEBI" id="CHEBI:58401"/>
    </ligand>
</feature>
<evidence type="ECO:0000256" key="3">
    <source>
        <dbReference type="ARBA" id="ARBA00022679"/>
    </source>
</evidence>
<name>A0AAX3EFT4_PAEUR</name>
<feature type="binding site" evidence="7">
    <location>
        <position position="294"/>
    </location>
    <ligand>
        <name>UDP-N-acetyl-alpha-D-glucosamine</name>
        <dbReference type="ChEBI" id="CHEBI:57705"/>
    </ligand>
</feature>
<evidence type="ECO:0000313" key="10">
    <source>
        <dbReference type="EMBL" id="UYV96482.1"/>
    </source>
</evidence>
<keyword evidence="4 7" id="KW-0479">Metal-binding</keyword>
<feature type="domain" description="Glycosyltransferase subfamily 4-like N-terminal" evidence="9">
    <location>
        <begin position="26"/>
        <end position="201"/>
    </location>
</feature>
<feature type="binding site" evidence="7">
    <location>
        <begin position="19"/>
        <end position="20"/>
    </location>
    <ligand>
        <name>UDP-N-acetyl-alpha-D-glucosamine</name>
        <dbReference type="ChEBI" id="CHEBI:57705"/>
    </ligand>
</feature>
<dbReference type="Pfam" id="PF13579">
    <property type="entry name" value="Glyco_trans_4_4"/>
    <property type="match status" value="1"/>
</dbReference>
<dbReference type="Gene3D" id="3.40.50.2000">
    <property type="entry name" value="Glycogen Phosphorylase B"/>
    <property type="match status" value="2"/>
</dbReference>
<evidence type="ECO:0000256" key="6">
    <source>
        <dbReference type="ARBA" id="ARBA00048131"/>
    </source>
</evidence>
<dbReference type="GO" id="GO:0010125">
    <property type="term" value="P:mycothiol biosynthetic process"/>
    <property type="evidence" value="ECO:0007669"/>
    <property type="project" value="UniProtKB-UniRule"/>
</dbReference>
<evidence type="ECO:0000259" key="9">
    <source>
        <dbReference type="Pfam" id="PF13579"/>
    </source>
</evidence>
<evidence type="ECO:0000256" key="2">
    <source>
        <dbReference type="ARBA" id="ARBA00022676"/>
    </source>
</evidence>
<keyword evidence="2 7" id="KW-0328">Glycosyltransferase</keyword>
<gene>
    <name evidence="7 10" type="primary">mshA</name>
    <name evidence="10" type="ORF">NL394_15675</name>
</gene>
<comment type="subunit">
    <text evidence="7">Homodimer.</text>
</comment>
<feature type="binding site" evidence="7">
    <location>
        <position position="304"/>
    </location>
    <ligand>
        <name>Mg(2+)</name>
        <dbReference type="ChEBI" id="CHEBI:18420"/>
    </ligand>
</feature>
<feature type="binding site" evidence="7">
    <location>
        <position position="139"/>
    </location>
    <ligand>
        <name>1D-myo-inositol 3-phosphate</name>
        <dbReference type="ChEBI" id="CHEBI:58401"/>
    </ligand>
</feature>
<dbReference type="SUPFAM" id="SSF53756">
    <property type="entry name" value="UDP-Glycosyltransferase/glycogen phosphorylase"/>
    <property type="match status" value="1"/>
</dbReference>
<dbReference type="GO" id="GO:0000287">
    <property type="term" value="F:magnesium ion binding"/>
    <property type="evidence" value="ECO:0007669"/>
    <property type="project" value="UniProtKB-UniRule"/>
</dbReference>
<dbReference type="GO" id="GO:0008375">
    <property type="term" value="F:acetylglucosaminyltransferase activity"/>
    <property type="evidence" value="ECO:0007669"/>
    <property type="project" value="UniProtKB-UniRule"/>
</dbReference>
<evidence type="ECO:0000256" key="5">
    <source>
        <dbReference type="ARBA" id="ARBA00022842"/>
    </source>
</evidence>
<dbReference type="AlphaFoldDB" id="A0AAX3EFT4"/>
<feature type="binding site" evidence="7">
    <location>
        <position position="330"/>
    </location>
    <ligand>
        <name>Mg(2+)</name>
        <dbReference type="ChEBI" id="CHEBI:18420"/>
    </ligand>
</feature>
<feature type="binding site" evidence="7">
    <location>
        <begin position="24"/>
        <end position="29"/>
    </location>
    <ligand>
        <name>1D-myo-inositol 3-phosphate</name>
        <dbReference type="ChEBI" id="CHEBI:58401"/>
    </ligand>
</feature>
<dbReference type="NCBIfam" id="TIGR03449">
    <property type="entry name" value="mycothiol_MshA"/>
    <property type="match status" value="1"/>
</dbReference>
<feature type="binding site" evidence="7">
    <location>
        <position position="238"/>
    </location>
    <ligand>
        <name>UDP-N-acetyl-alpha-D-glucosamine</name>
        <dbReference type="ChEBI" id="CHEBI:57705"/>
    </ligand>
</feature>
<dbReference type="GO" id="GO:0102710">
    <property type="term" value="F:D-inositol-3-phosphate glycosyltransferase activity"/>
    <property type="evidence" value="ECO:0007669"/>
    <property type="project" value="UniProtKB-EC"/>
</dbReference>
<evidence type="ECO:0000256" key="4">
    <source>
        <dbReference type="ARBA" id="ARBA00022723"/>
    </source>
</evidence>
<reference evidence="10" key="1">
    <citation type="submission" date="2022-07" db="EMBL/GenBank/DDBJ databases">
        <authorList>
            <person name="Wu T."/>
        </authorList>
    </citation>
    <scope>NUCLEOTIDE SEQUENCE</scope>
    <source>
        <strain evidence="10">SD-1</strain>
    </source>
</reference>
<comment type="function">
    <text evidence="7">Catalyzes the transfer of a N-acetyl-glucosamine moiety to 1D-myo-inositol 3-phosphate to produce 1D-myo-inositol 2-acetamido-2-deoxy-glucopyranoside 3-phosphate in the mycothiol biosynthesis pathway.</text>
</comment>
<evidence type="ECO:0000256" key="7">
    <source>
        <dbReference type="HAMAP-Rule" id="MF_01695"/>
    </source>
</evidence>
<organism evidence="10 11">
    <name type="scientific">Paenarthrobacter ureafaciens</name>
    <dbReference type="NCBI Taxonomy" id="37931"/>
    <lineage>
        <taxon>Bacteria</taxon>
        <taxon>Bacillati</taxon>
        <taxon>Actinomycetota</taxon>
        <taxon>Actinomycetes</taxon>
        <taxon>Micrococcales</taxon>
        <taxon>Micrococcaceae</taxon>
        <taxon>Paenarthrobacter</taxon>
    </lineage>
</organism>
<comment type="similarity">
    <text evidence="1 7">Belongs to the glycosyltransferase group 1 family. MshA subfamily.</text>
</comment>
<feature type="binding site" evidence="7">
    <location>
        <position position="316"/>
    </location>
    <ligand>
        <name>UDP-N-acetyl-alpha-D-glucosamine</name>
        <dbReference type="ChEBI" id="CHEBI:57705"/>
    </ligand>
</feature>
<feature type="binding site" evidence="7">
    <location>
        <position position="306"/>
    </location>
    <ligand>
        <name>Mg(2+)</name>
        <dbReference type="ChEBI" id="CHEBI:18420"/>
    </ligand>
</feature>
<feature type="binding site" evidence="7">
    <location>
        <position position="27"/>
    </location>
    <ligand>
        <name>UDP-N-acetyl-alpha-D-glucosamine</name>
        <dbReference type="ChEBI" id="CHEBI:57705"/>
    </ligand>
</feature>
<keyword evidence="5 7" id="KW-0460">Magnesium</keyword>
<feature type="binding site" evidence="7">
    <location>
        <position position="303"/>
    </location>
    <ligand>
        <name>Mg(2+)</name>
        <dbReference type="ChEBI" id="CHEBI:18420"/>
    </ligand>
</feature>